<reference evidence="2 3" key="1">
    <citation type="submission" date="2017-09" db="EMBL/GenBank/DDBJ databases">
        <title>Depth-based differentiation of microbial function through sediment-hosted aquifers and enrichment of novel symbionts in the deep terrestrial subsurface.</title>
        <authorList>
            <person name="Probst A.J."/>
            <person name="Ladd B."/>
            <person name="Jarett J.K."/>
            <person name="Geller-Mcgrath D.E."/>
            <person name="Sieber C.M."/>
            <person name="Emerson J.B."/>
            <person name="Anantharaman K."/>
            <person name="Thomas B.C."/>
            <person name="Malmstrom R."/>
            <person name="Stieglmeier M."/>
            <person name="Klingl A."/>
            <person name="Woyke T."/>
            <person name="Ryan C.M."/>
            <person name="Banfield J.F."/>
        </authorList>
    </citation>
    <scope>NUCLEOTIDE SEQUENCE [LARGE SCALE GENOMIC DNA]</scope>
    <source>
        <strain evidence="2">CG11_big_fil_rev_8_21_14_0_20_36_8</strain>
    </source>
</reference>
<name>A0A2M6IUI0_9BACT</name>
<dbReference type="PANTHER" id="PTHR34293">
    <property type="entry name" value="HTH-TYPE TRANSCRIPTIONAL REGULATOR TRMBL2"/>
    <property type="match status" value="1"/>
</dbReference>
<dbReference type="PANTHER" id="PTHR34293:SF1">
    <property type="entry name" value="HTH-TYPE TRANSCRIPTIONAL REGULATOR TRMBL2"/>
    <property type="match status" value="1"/>
</dbReference>
<dbReference type="InterPro" id="IPR036390">
    <property type="entry name" value="WH_DNA-bd_sf"/>
</dbReference>
<proteinExistence type="predicted"/>
<gene>
    <name evidence="2" type="ORF">COV58_01775</name>
</gene>
<dbReference type="InterPro" id="IPR002831">
    <property type="entry name" value="Tscrpt_reg_TrmB_N"/>
</dbReference>
<accession>A0A2M6IUI0</accession>
<dbReference type="EMBL" id="PCVM01000041">
    <property type="protein sequence ID" value="PIQ73579.1"/>
    <property type="molecule type" value="Genomic_DNA"/>
</dbReference>
<evidence type="ECO:0000313" key="2">
    <source>
        <dbReference type="EMBL" id="PIQ73579.1"/>
    </source>
</evidence>
<dbReference type="AlphaFoldDB" id="A0A2M6IUI0"/>
<dbReference type="Gene3D" id="1.10.10.10">
    <property type="entry name" value="Winged helix-like DNA-binding domain superfamily/Winged helix DNA-binding domain"/>
    <property type="match status" value="1"/>
</dbReference>
<dbReference type="Pfam" id="PF01978">
    <property type="entry name" value="TrmB"/>
    <property type="match status" value="1"/>
</dbReference>
<feature type="domain" description="Transcription regulator TrmB N-terminal" evidence="1">
    <location>
        <begin position="13"/>
        <end position="67"/>
    </location>
</feature>
<dbReference type="InterPro" id="IPR036388">
    <property type="entry name" value="WH-like_DNA-bd_sf"/>
</dbReference>
<dbReference type="InterPro" id="IPR051797">
    <property type="entry name" value="TrmB-like"/>
</dbReference>
<comment type="caution">
    <text evidence="2">The sequence shown here is derived from an EMBL/GenBank/DDBJ whole genome shotgun (WGS) entry which is preliminary data.</text>
</comment>
<evidence type="ECO:0000313" key="3">
    <source>
        <dbReference type="Proteomes" id="UP000231056"/>
    </source>
</evidence>
<dbReference type="Proteomes" id="UP000231056">
    <property type="component" value="Unassembled WGS sequence"/>
</dbReference>
<dbReference type="SUPFAM" id="SSF46785">
    <property type="entry name" value="Winged helix' DNA-binding domain"/>
    <property type="match status" value="1"/>
</dbReference>
<sequence>MLSKKRDTIVTDLELFGLSVDESRVYLYLCEHGYSSALTLSKILHIGRTKVYRILDELYEKGIIKHKLEDRGLRFGVQRPSDLSTVITDIEQKSEEMKEKLPGILSYISSLGISQNNTSEVLYYRGKKGLEQVTYNSTKAHGMLCIYEVSDTMDAFLDHDTSEKMRQKLVENNIFTKQLTNSKSIKEYTDVYEKVLNHWEVRYINPNKMKFRFEVMIYNDVYAMYSFENNDIFCVEIYNKNLATMQKELFDFVWGGARKMKIINSRGKAQVV</sequence>
<organism evidence="2 3">
    <name type="scientific">Candidatus Roizmanbacteria bacterium CG11_big_fil_rev_8_21_14_0_20_36_8</name>
    <dbReference type="NCBI Taxonomy" id="1974856"/>
    <lineage>
        <taxon>Bacteria</taxon>
        <taxon>Candidatus Roizmaniibacteriota</taxon>
    </lineage>
</organism>
<protein>
    <recommendedName>
        <fullName evidence="1">Transcription regulator TrmB N-terminal domain-containing protein</fullName>
    </recommendedName>
</protein>
<evidence type="ECO:0000259" key="1">
    <source>
        <dbReference type="Pfam" id="PF01978"/>
    </source>
</evidence>